<dbReference type="EMBL" id="CAKJVE010000001">
    <property type="protein sequence ID" value="CAG9701936.1"/>
    <property type="molecule type" value="Genomic_DNA"/>
</dbReference>
<reference evidence="2" key="2">
    <citation type="submission" date="2022-10" db="EMBL/GenBank/DDBJ databases">
        <authorList>
            <person name="Aires J."/>
            <person name="Mesa V."/>
        </authorList>
    </citation>
    <scope>NUCLEOTIDE SEQUENCE</scope>
    <source>
        <strain evidence="2">Clostridium neonatale JD116</strain>
    </source>
</reference>
<proteinExistence type="predicted"/>
<name>A0AA86JSX6_9CLOT</name>
<sequence>MVTKFIYATYNPYCNSIDITTFDNVLLRIDCNKAEEGLITTPNSQRLLDTLAVDNPLEYARLVLDNEMQVWIDAEDSLEVW</sequence>
<dbReference type="InterPro" id="IPR045705">
    <property type="entry name" value="DUF6061"/>
</dbReference>
<evidence type="ECO:0000313" key="2">
    <source>
        <dbReference type="EMBL" id="CAI3629937.1"/>
    </source>
</evidence>
<accession>A0AA86JSX6</accession>
<protein>
    <submittedName>
        <fullName evidence="1">Toxin-antitoxin system protein</fullName>
    </submittedName>
</protein>
<dbReference type="Proteomes" id="UP001189143">
    <property type="component" value="Unassembled WGS sequence"/>
</dbReference>
<dbReference type="EMBL" id="CAMTCP010000242">
    <property type="protein sequence ID" value="CAI3629937.1"/>
    <property type="molecule type" value="Genomic_DNA"/>
</dbReference>
<evidence type="ECO:0000313" key="3">
    <source>
        <dbReference type="Proteomes" id="UP000789738"/>
    </source>
</evidence>
<dbReference type="RefSeq" id="WP_210885362.1">
    <property type="nucleotide sequence ID" value="NZ_CAKJVE010000001.1"/>
</dbReference>
<dbReference type="Pfam" id="PF19537">
    <property type="entry name" value="DUF6061"/>
    <property type="match status" value="1"/>
</dbReference>
<gene>
    <name evidence="2" type="ORF">CNEO2_440034</name>
    <name evidence="1" type="ORF">CNEO_10407</name>
</gene>
<dbReference type="Proteomes" id="UP000789738">
    <property type="component" value="Unassembled WGS sequence"/>
</dbReference>
<dbReference type="AlphaFoldDB" id="A0AA86JSX6"/>
<evidence type="ECO:0000313" key="1">
    <source>
        <dbReference type="EMBL" id="CAG9701936.1"/>
    </source>
</evidence>
<organism evidence="1 3">
    <name type="scientific">Clostridium neonatale</name>
    <dbReference type="NCBI Taxonomy" id="137838"/>
    <lineage>
        <taxon>Bacteria</taxon>
        <taxon>Bacillati</taxon>
        <taxon>Bacillota</taxon>
        <taxon>Clostridia</taxon>
        <taxon>Eubacteriales</taxon>
        <taxon>Clostridiaceae</taxon>
        <taxon>Clostridium</taxon>
    </lineage>
</organism>
<comment type="caution">
    <text evidence="1">The sequence shown here is derived from an EMBL/GenBank/DDBJ whole genome shotgun (WGS) entry which is preliminary data.</text>
</comment>
<reference evidence="1" key="1">
    <citation type="submission" date="2021-10" db="EMBL/GenBank/DDBJ databases">
        <authorList>
            <person name="Mesa V."/>
        </authorList>
    </citation>
    <scope>NUCLEOTIDE SEQUENCE</scope>
    <source>
        <strain evidence="1">CC3_PB</strain>
    </source>
</reference>